<protein>
    <recommendedName>
        <fullName evidence="2">RNA 2',3'-cyclic phosphodiesterase</fullName>
        <shortName evidence="2">RNA 2',3'-CPDase</shortName>
        <ecNumber evidence="2">3.1.4.58</ecNumber>
    </recommendedName>
</protein>
<dbReference type="Proteomes" id="UP000242153">
    <property type="component" value="Unassembled WGS sequence"/>
</dbReference>
<evidence type="ECO:0000256" key="2">
    <source>
        <dbReference type="HAMAP-Rule" id="MF_01940"/>
    </source>
</evidence>
<comment type="caution">
    <text evidence="3">The sequence shown here is derived from an EMBL/GenBank/DDBJ whole genome shotgun (WGS) entry which is preliminary data.</text>
</comment>
<dbReference type="InterPro" id="IPR009097">
    <property type="entry name" value="Cyclic_Pdiesterase"/>
</dbReference>
<feature type="active site" description="Proton donor" evidence="2">
    <location>
        <position position="41"/>
    </location>
</feature>
<name>A0ABX3D0G3_9BACL</name>
<dbReference type="Gene3D" id="3.90.1140.10">
    <property type="entry name" value="Cyclic phosphodiesterase"/>
    <property type="match status" value="1"/>
</dbReference>
<evidence type="ECO:0000313" key="3">
    <source>
        <dbReference type="EMBL" id="OHX51685.1"/>
    </source>
</evidence>
<feature type="short sequence motif" description="HXTX 2" evidence="2">
    <location>
        <begin position="125"/>
        <end position="128"/>
    </location>
</feature>
<evidence type="ECO:0000313" key="4">
    <source>
        <dbReference type="Proteomes" id="UP000242153"/>
    </source>
</evidence>
<dbReference type="NCBIfam" id="TIGR02258">
    <property type="entry name" value="2_5_ligase"/>
    <property type="match status" value="1"/>
</dbReference>
<dbReference type="EMBL" id="MBQG01000086">
    <property type="protein sequence ID" value="OHX51685.1"/>
    <property type="molecule type" value="Genomic_DNA"/>
</dbReference>
<accession>A0ABX3D0G3</accession>
<sequence>MANHYFIGIKIPLPEARSLVEQRDSWNLSSHKRYPAAEDLHITLVFIGADPEGEIRAVEQALQNIAHSPFDLKITGTGYFGKKERPGVVYAAVEESESLNGLQDKIMTALKDFNLTPDTKPFVPHITIANKWAGKDKWTEIPAFGPGHFSVEDFSLFRIEPNSTPRYVAIKTYKLKDGV</sequence>
<keyword evidence="1 2" id="KW-0378">Hydrolase</keyword>
<dbReference type="PANTHER" id="PTHR35561:SF1">
    <property type="entry name" value="RNA 2',3'-CYCLIC PHOSPHODIESTERASE"/>
    <property type="match status" value="1"/>
</dbReference>
<keyword evidence="4" id="KW-1185">Reference proteome</keyword>
<dbReference type="SUPFAM" id="SSF55144">
    <property type="entry name" value="LigT-like"/>
    <property type="match status" value="1"/>
</dbReference>
<dbReference type="Pfam" id="PF13563">
    <property type="entry name" value="2_5_RNA_ligase2"/>
    <property type="match status" value="1"/>
</dbReference>
<dbReference type="InterPro" id="IPR004175">
    <property type="entry name" value="RNA_CPDase"/>
</dbReference>
<gene>
    <name evidence="3" type="ORF">BB776_02995</name>
</gene>
<dbReference type="EC" id="3.1.4.58" evidence="2"/>
<dbReference type="PANTHER" id="PTHR35561">
    <property type="entry name" value="RNA 2',3'-CYCLIC PHOSPHODIESTERASE"/>
    <property type="match status" value="1"/>
</dbReference>
<organism evidence="3 4">
    <name type="scientific">Planococcus salinarum</name>
    <dbReference type="NCBI Taxonomy" id="622695"/>
    <lineage>
        <taxon>Bacteria</taxon>
        <taxon>Bacillati</taxon>
        <taxon>Bacillota</taxon>
        <taxon>Bacilli</taxon>
        <taxon>Bacillales</taxon>
        <taxon>Caryophanaceae</taxon>
        <taxon>Planococcus</taxon>
    </lineage>
</organism>
<dbReference type="RefSeq" id="WP_071152180.1">
    <property type="nucleotide sequence ID" value="NZ_QQRT01000024.1"/>
</dbReference>
<dbReference type="HAMAP" id="MF_01940">
    <property type="entry name" value="RNA_CPDase"/>
    <property type="match status" value="1"/>
</dbReference>
<comment type="similarity">
    <text evidence="2">Belongs to the 2H phosphoesterase superfamily. ThpR family.</text>
</comment>
<keyword evidence="3" id="KW-0436">Ligase</keyword>
<proteinExistence type="inferred from homology"/>
<feature type="short sequence motif" description="HXTX 1" evidence="2">
    <location>
        <begin position="41"/>
        <end position="44"/>
    </location>
</feature>
<dbReference type="GO" id="GO:0016874">
    <property type="term" value="F:ligase activity"/>
    <property type="evidence" value="ECO:0007669"/>
    <property type="project" value="UniProtKB-KW"/>
</dbReference>
<comment type="catalytic activity">
    <reaction evidence="2">
        <text>a 3'-end 2',3'-cyclophospho-ribonucleotide-RNA + H2O = a 3'-end 2'-phospho-ribonucleotide-RNA + H(+)</text>
        <dbReference type="Rhea" id="RHEA:11828"/>
        <dbReference type="Rhea" id="RHEA-COMP:10464"/>
        <dbReference type="Rhea" id="RHEA-COMP:17353"/>
        <dbReference type="ChEBI" id="CHEBI:15377"/>
        <dbReference type="ChEBI" id="CHEBI:15378"/>
        <dbReference type="ChEBI" id="CHEBI:83064"/>
        <dbReference type="ChEBI" id="CHEBI:173113"/>
        <dbReference type="EC" id="3.1.4.58"/>
    </reaction>
</comment>
<feature type="active site" description="Proton acceptor" evidence="2">
    <location>
        <position position="125"/>
    </location>
</feature>
<reference evidence="3" key="1">
    <citation type="submission" date="2016-07" db="EMBL/GenBank/DDBJ databases">
        <title>Draft genome Planococcus salivarum.</title>
        <authorList>
            <person name="See-Too W.S."/>
        </authorList>
    </citation>
    <scope>NUCLEOTIDE SEQUENCE [LARGE SCALE GENOMIC DNA]</scope>
    <source>
        <strain evidence="3">DSM 23820</strain>
    </source>
</reference>
<comment type="function">
    <text evidence="2">Hydrolyzes RNA 2',3'-cyclic phosphodiester to an RNA 2'-phosphomonoester.</text>
</comment>
<evidence type="ECO:0000256" key="1">
    <source>
        <dbReference type="ARBA" id="ARBA00022801"/>
    </source>
</evidence>